<gene>
    <name evidence="9" type="ORF">A1359_05405</name>
</gene>
<dbReference type="Proteomes" id="UP000078476">
    <property type="component" value="Unassembled WGS sequence"/>
</dbReference>
<name>A0A177NLH0_9GAMM</name>
<evidence type="ECO:0000256" key="1">
    <source>
        <dbReference type="ARBA" id="ARBA00004651"/>
    </source>
</evidence>
<dbReference type="GO" id="GO:0005886">
    <property type="term" value="C:plasma membrane"/>
    <property type="evidence" value="ECO:0007669"/>
    <property type="project" value="UniProtKB-SubCell"/>
</dbReference>
<evidence type="ECO:0000256" key="7">
    <source>
        <dbReference type="ARBA" id="ARBA00023136"/>
    </source>
</evidence>
<organism evidence="9 10">
    <name type="scientific">Methylomonas lenta</name>
    <dbReference type="NCBI Taxonomy" id="980561"/>
    <lineage>
        <taxon>Bacteria</taxon>
        <taxon>Pseudomonadati</taxon>
        <taxon>Pseudomonadota</taxon>
        <taxon>Gammaproteobacteria</taxon>
        <taxon>Methylococcales</taxon>
        <taxon>Methylococcaceae</taxon>
        <taxon>Methylomonas</taxon>
    </lineage>
</organism>
<feature type="transmembrane region" description="Helical" evidence="8">
    <location>
        <begin position="254"/>
        <end position="272"/>
    </location>
</feature>
<dbReference type="EMBL" id="LUUI01000083">
    <property type="protein sequence ID" value="OAI18039.1"/>
    <property type="molecule type" value="Genomic_DNA"/>
</dbReference>
<feature type="transmembrane region" description="Helical" evidence="8">
    <location>
        <begin position="33"/>
        <end position="52"/>
    </location>
</feature>
<dbReference type="InterPro" id="IPR038770">
    <property type="entry name" value="Na+/solute_symporter_sf"/>
</dbReference>
<feature type="transmembrane region" description="Helical" evidence="8">
    <location>
        <begin position="125"/>
        <end position="147"/>
    </location>
</feature>
<reference evidence="9 10" key="1">
    <citation type="submission" date="2016-03" db="EMBL/GenBank/DDBJ databases">
        <authorList>
            <person name="Ploux O."/>
        </authorList>
    </citation>
    <scope>NUCLEOTIDE SEQUENCE [LARGE SCALE GENOMIC DNA]</scope>
    <source>
        <strain evidence="9 10">R-45370</strain>
    </source>
</reference>
<feature type="transmembrane region" description="Helical" evidence="8">
    <location>
        <begin position="64"/>
        <end position="83"/>
    </location>
</feature>
<keyword evidence="6 8" id="KW-1133">Transmembrane helix</keyword>
<feature type="transmembrane region" description="Helical" evidence="8">
    <location>
        <begin position="95"/>
        <end position="113"/>
    </location>
</feature>
<evidence type="ECO:0000256" key="2">
    <source>
        <dbReference type="ARBA" id="ARBA00010145"/>
    </source>
</evidence>
<sequence>MNTTLIQMSVLMLCGAGWRLFSLQGLSADQTRMALTSVVYYFFLPAMVLEVLWKADIGWQSLKYSALGCSTILLGIIFTWLLTKLFKFKNAQTGAVILAAAYPNVTYLGLPVLEQAFGPWARSVVIQIDLFAAAPLVFTVGIALARYYGANMEEKPKSLLGFFNAPPFWAALLAVVLNLNHIQAPIWLEGLLQKLSAAVAPLMIFSLGLALSWRAIHLRNLPYILPVVIIKLLLLPWAAMHIADLAHLRGQFKAAAVLDLAMPSMVLGVVLCDRYRLDSALYAAAVTITTGLSLLSLPFWFGVL</sequence>
<dbReference type="InterPro" id="IPR004776">
    <property type="entry name" value="Mem_transp_PIN-like"/>
</dbReference>
<dbReference type="RefSeq" id="WP_066979568.1">
    <property type="nucleotide sequence ID" value="NZ_LUUI01000083.1"/>
</dbReference>
<dbReference type="GO" id="GO:0055085">
    <property type="term" value="P:transmembrane transport"/>
    <property type="evidence" value="ECO:0007669"/>
    <property type="project" value="InterPro"/>
</dbReference>
<keyword evidence="10" id="KW-1185">Reference proteome</keyword>
<comment type="similarity">
    <text evidence="2">Belongs to the auxin efflux carrier (TC 2.A.69) family.</text>
</comment>
<comment type="subcellular location">
    <subcellularLocation>
        <location evidence="1">Cell membrane</location>
        <topology evidence="1">Multi-pass membrane protein</topology>
    </subcellularLocation>
</comment>
<keyword evidence="7 8" id="KW-0472">Membrane</keyword>
<dbReference type="PANTHER" id="PTHR36838">
    <property type="entry name" value="AUXIN EFFLUX CARRIER FAMILY PROTEIN"/>
    <property type="match status" value="1"/>
</dbReference>
<evidence type="ECO:0000256" key="6">
    <source>
        <dbReference type="ARBA" id="ARBA00022989"/>
    </source>
</evidence>
<keyword evidence="5 8" id="KW-0812">Transmembrane</keyword>
<protein>
    <submittedName>
        <fullName evidence="9">Transporter</fullName>
    </submittedName>
</protein>
<accession>A0A177NLH0</accession>
<dbReference type="AlphaFoldDB" id="A0A177NLH0"/>
<dbReference type="PANTHER" id="PTHR36838:SF3">
    <property type="entry name" value="TRANSPORTER AUXIN EFFLUX CARRIER EC FAMILY"/>
    <property type="match status" value="1"/>
</dbReference>
<feature type="transmembrane region" description="Helical" evidence="8">
    <location>
        <begin position="223"/>
        <end position="242"/>
    </location>
</feature>
<dbReference type="STRING" id="980561.A1359_05405"/>
<feature type="transmembrane region" description="Helical" evidence="8">
    <location>
        <begin position="6"/>
        <end position="21"/>
    </location>
</feature>
<dbReference type="Gene3D" id="1.20.1530.20">
    <property type="match status" value="1"/>
</dbReference>
<evidence type="ECO:0000256" key="3">
    <source>
        <dbReference type="ARBA" id="ARBA00022448"/>
    </source>
</evidence>
<dbReference type="Pfam" id="PF03547">
    <property type="entry name" value="Mem_trans"/>
    <property type="match status" value="1"/>
</dbReference>
<comment type="caution">
    <text evidence="9">The sequence shown here is derived from an EMBL/GenBank/DDBJ whole genome shotgun (WGS) entry which is preliminary data.</text>
</comment>
<evidence type="ECO:0000256" key="4">
    <source>
        <dbReference type="ARBA" id="ARBA00022475"/>
    </source>
</evidence>
<feature type="transmembrane region" description="Helical" evidence="8">
    <location>
        <begin position="191"/>
        <end position="211"/>
    </location>
</feature>
<evidence type="ECO:0000256" key="5">
    <source>
        <dbReference type="ARBA" id="ARBA00022692"/>
    </source>
</evidence>
<evidence type="ECO:0000256" key="8">
    <source>
        <dbReference type="SAM" id="Phobius"/>
    </source>
</evidence>
<keyword evidence="4" id="KW-1003">Cell membrane</keyword>
<feature type="transmembrane region" description="Helical" evidence="8">
    <location>
        <begin position="279"/>
        <end position="301"/>
    </location>
</feature>
<feature type="transmembrane region" description="Helical" evidence="8">
    <location>
        <begin position="159"/>
        <end position="179"/>
    </location>
</feature>
<dbReference type="OrthoDB" id="5291198at2"/>
<evidence type="ECO:0000313" key="10">
    <source>
        <dbReference type="Proteomes" id="UP000078476"/>
    </source>
</evidence>
<evidence type="ECO:0000313" key="9">
    <source>
        <dbReference type="EMBL" id="OAI18039.1"/>
    </source>
</evidence>
<keyword evidence="3" id="KW-0813">Transport</keyword>
<proteinExistence type="inferred from homology"/>